<gene>
    <name evidence="2" type="ORF">GLUCOINTEAF2_0200440</name>
</gene>
<dbReference type="EMBL" id="JUFX02000112">
    <property type="protein sequence ID" value="KPH87570.1"/>
    <property type="molecule type" value="Genomic_DNA"/>
</dbReference>
<dbReference type="AlphaFoldDB" id="A0A0N1FCS8"/>
<proteinExistence type="predicted"/>
<dbReference type="GO" id="GO:0003824">
    <property type="term" value="F:catalytic activity"/>
    <property type="evidence" value="ECO:0007669"/>
    <property type="project" value="InterPro"/>
</dbReference>
<dbReference type="Proteomes" id="UP000031553">
    <property type="component" value="Unassembled WGS sequence"/>
</dbReference>
<sequence length="320" mass="35194">MWTKPLPSCRHKRLATPPRRNPAPWFARGLRQAGFRLTVALALMVLPIGAQAGDSLKLSTWNLDWLTTRPQGDPALPADVMPRSAAELDRLAYYARRLAPDIAALEEIDSAQLAARLFPAPRYRILLSDDTVVQKVALAVRADLPVVRHADVTALDVYPPTAPRHLRAGLDLTVGSGADSLRILVVHLKAGCRDSSATTRNRPVCRTLLRQIAVVQDWIMERQDEGEAFVVMGDFNRLLAPDDPAWRSLTENGPLTLATAGRASPCAQGSYFIDHIMAGGPARDWLQPGSLRVMLYRENGRDDATRLSDHCPVSVRLSPP</sequence>
<organism evidence="2 3">
    <name type="scientific">Komagataeibacter intermedius AF2</name>
    <dbReference type="NCBI Taxonomy" id="1458464"/>
    <lineage>
        <taxon>Bacteria</taxon>
        <taxon>Pseudomonadati</taxon>
        <taxon>Pseudomonadota</taxon>
        <taxon>Alphaproteobacteria</taxon>
        <taxon>Acetobacterales</taxon>
        <taxon>Acetobacteraceae</taxon>
        <taxon>Komagataeibacter</taxon>
    </lineage>
</organism>
<evidence type="ECO:0000313" key="2">
    <source>
        <dbReference type="EMBL" id="KPH87570.1"/>
    </source>
</evidence>
<dbReference type="Pfam" id="PF03372">
    <property type="entry name" value="Exo_endo_phos"/>
    <property type="match status" value="1"/>
</dbReference>
<accession>A0A0N1FCS8</accession>
<dbReference type="InterPro" id="IPR005135">
    <property type="entry name" value="Endo/exonuclease/phosphatase"/>
</dbReference>
<evidence type="ECO:0000313" key="3">
    <source>
        <dbReference type="Proteomes" id="UP000031553"/>
    </source>
</evidence>
<protein>
    <recommendedName>
        <fullName evidence="1">Endonuclease/exonuclease/phosphatase domain-containing protein</fullName>
    </recommendedName>
</protein>
<dbReference type="Gene3D" id="3.60.10.10">
    <property type="entry name" value="Endonuclease/exonuclease/phosphatase"/>
    <property type="match status" value="1"/>
</dbReference>
<comment type="caution">
    <text evidence="2">The sequence shown here is derived from an EMBL/GenBank/DDBJ whole genome shotgun (WGS) entry which is preliminary data.</text>
</comment>
<evidence type="ECO:0000259" key="1">
    <source>
        <dbReference type="Pfam" id="PF03372"/>
    </source>
</evidence>
<dbReference type="InterPro" id="IPR036691">
    <property type="entry name" value="Endo/exonu/phosph_ase_sf"/>
</dbReference>
<dbReference type="SUPFAM" id="SSF56219">
    <property type="entry name" value="DNase I-like"/>
    <property type="match status" value="1"/>
</dbReference>
<name>A0A0N1FCS8_9PROT</name>
<reference evidence="2 3" key="1">
    <citation type="submission" date="2015-07" db="EMBL/GenBank/DDBJ databases">
        <title>Draft Genome Sequence of Komagataeibacter intermedius Strain AF2, Isolated from Kombucha Tea.</title>
        <authorList>
            <person name="Santos R.A."/>
            <person name="Berretta A.A."/>
            <person name="Barud H.S."/>
            <person name="Ribeiro S.J."/>
            <person name="Gonzalez-Garcia L.N."/>
            <person name="Zucchi T.D."/>
            <person name="Goldman G.H."/>
            <person name="Riano-Pachon D.M."/>
        </authorList>
    </citation>
    <scope>NUCLEOTIDE SEQUENCE [LARGE SCALE GENOMIC DNA]</scope>
    <source>
        <strain evidence="2 3">AF2</strain>
    </source>
</reference>
<feature type="domain" description="Endonuclease/exonuclease/phosphatase" evidence="1">
    <location>
        <begin position="60"/>
        <end position="310"/>
    </location>
</feature>